<comment type="caution">
    <text evidence="3">The sequence shown here is derived from an EMBL/GenBank/DDBJ whole genome shotgun (WGS) entry which is preliminary data.</text>
</comment>
<organism evidence="3 4">
    <name type="scientific">Hyunsoonleella pacifica</name>
    <dbReference type="NCBI Taxonomy" id="1080224"/>
    <lineage>
        <taxon>Bacteria</taxon>
        <taxon>Pseudomonadati</taxon>
        <taxon>Bacteroidota</taxon>
        <taxon>Flavobacteriia</taxon>
        <taxon>Flavobacteriales</taxon>
        <taxon>Flavobacteriaceae</taxon>
    </lineage>
</organism>
<sequence length="202" mass="23545">MIFYGTNSSRLKNGQLRGVECPNCNEQSSMNYSVFGKYFYIYWIPIFPIGKENILECNSCKRTFKLKELPQKIKDKFELEKHKGIPFLHFSGLAIIALVIGYFSYSNAQHKEAEAEYIKAPAIGDIYSIKSESPGHFTTMKITKIEEDSIYVVFNNYEIDKRSAIDQIDKSENYTFLTDVTTLENLQFLYEEKEIFNIERDE</sequence>
<keyword evidence="1" id="KW-0812">Transmembrane</keyword>
<evidence type="ECO:0000259" key="2">
    <source>
        <dbReference type="Pfam" id="PF17032"/>
    </source>
</evidence>
<gene>
    <name evidence="3" type="ORF">EYD46_15400</name>
</gene>
<dbReference type="EMBL" id="SIRS01000006">
    <property type="protein sequence ID" value="TBN13877.1"/>
    <property type="molecule type" value="Genomic_DNA"/>
</dbReference>
<keyword evidence="1" id="KW-0472">Membrane</keyword>
<name>A0A4Q9FJP3_9FLAO</name>
<evidence type="ECO:0000313" key="4">
    <source>
        <dbReference type="Proteomes" id="UP000292372"/>
    </source>
</evidence>
<dbReference type="Proteomes" id="UP000292372">
    <property type="component" value="Unassembled WGS sequence"/>
</dbReference>
<protein>
    <submittedName>
        <fullName evidence="3">Zinc-ribbon domain-containing protein</fullName>
    </submittedName>
</protein>
<reference evidence="3 4" key="1">
    <citation type="journal article" date="2015" name="Int. J. Syst. Evol. Microbiol.">
        <title>Hyunsoonleella pacifica sp. nov., isolated from seawater of South Pacific Gyre.</title>
        <authorList>
            <person name="Gao X."/>
            <person name="Zhang Z."/>
            <person name="Dai X."/>
            <person name="Zhang X.H."/>
        </authorList>
    </citation>
    <scope>NUCLEOTIDE SEQUENCE [LARGE SCALE GENOMIC DNA]</scope>
    <source>
        <strain evidence="3 4">SW033</strain>
    </source>
</reference>
<feature type="transmembrane region" description="Helical" evidence="1">
    <location>
        <begin position="84"/>
        <end position="105"/>
    </location>
</feature>
<dbReference type="RefSeq" id="WP_130938061.1">
    <property type="nucleotide sequence ID" value="NZ_BMEE01000005.1"/>
</dbReference>
<dbReference type="AlphaFoldDB" id="A0A4Q9FJP3"/>
<feature type="domain" description="Zinc-ribbon 15" evidence="2">
    <location>
        <begin position="20"/>
        <end position="67"/>
    </location>
</feature>
<proteinExistence type="predicted"/>
<dbReference type="Pfam" id="PF17032">
    <property type="entry name" value="Zn_ribbon_15"/>
    <property type="match status" value="1"/>
</dbReference>
<accession>A0A4Q9FJP3</accession>
<keyword evidence="4" id="KW-1185">Reference proteome</keyword>
<dbReference type="InterPro" id="IPR031493">
    <property type="entry name" value="Zinc_ribbon_15"/>
</dbReference>
<dbReference type="OrthoDB" id="766141at2"/>
<keyword evidence="1" id="KW-1133">Transmembrane helix</keyword>
<evidence type="ECO:0000313" key="3">
    <source>
        <dbReference type="EMBL" id="TBN13877.1"/>
    </source>
</evidence>
<evidence type="ECO:0000256" key="1">
    <source>
        <dbReference type="SAM" id="Phobius"/>
    </source>
</evidence>